<dbReference type="RefSeq" id="WP_006990124.1">
    <property type="nucleotide sequence ID" value="NZ_JH594606.1"/>
</dbReference>
<dbReference type="Pfam" id="PF01323">
    <property type="entry name" value="DSBA"/>
    <property type="match status" value="1"/>
</dbReference>
<reference evidence="3" key="1">
    <citation type="journal article" date="2012" name="Stand. Genomic Sci.">
        <title>Genome sequence of the Antarctic rhodopsins-containing flavobacterium Gillisia limnaea type strain (R-8282(T)).</title>
        <authorList>
            <person name="Riedel T."/>
            <person name="Held B."/>
            <person name="Nolan M."/>
            <person name="Lucas S."/>
            <person name="Lapidus A."/>
            <person name="Tice H."/>
            <person name="Del Rio T.G."/>
            <person name="Cheng J.F."/>
            <person name="Han C."/>
            <person name="Tapia R."/>
            <person name="Goodwin L.A."/>
            <person name="Pitluck S."/>
            <person name="Liolios K."/>
            <person name="Mavromatis K."/>
            <person name="Pagani I."/>
            <person name="Ivanova N."/>
            <person name="Mikhailova N."/>
            <person name="Pati A."/>
            <person name="Chen A."/>
            <person name="Palaniappan K."/>
            <person name="Land M."/>
            <person name="Rohde M."/>
            <person name="Tindall B.J."/>
            <person name="Detter J.C."/>
            <person name="Goker M."/>
            <person name="Bristow J."/>
            <person name="Eisen J.A."/>
            <person name="Markowitz V."/>
            <person name="Hugenholtz P."/>
            <person name="Kyrpides N.C."/>
            <person name="Klenk H.P."/>
            <person name="Woyke T."/>
        </authorList>
    </citation>
    <scope>NUCLEOTIDE SEQUENCE [LARGE SCALE GENOMIC DNA]</scope>
    <source>
        <strain evidence="3">DSM 15749 / LMG 21470 / R-8282</strain>
    </source>
</reference>
<sequence length="209" mass="23718">MKDTIFYFYDALCSWCYGFSPVLKKLIEKYGDELDFEVISGGMQTGDRKQPVSDIRDYLKGAYLNVTERTGVQFGTDFMEVLEDGNRLLNSVPAAVALSVVKELKPKEALNFASSIQRAIYYDGIDWNKAEAFIPYVEKAGIEADLFLEKFQEDTFLQKAKADFNLAANFGITGFPAVVLKRKGKYYLMAQGFLPFDQLEETLEKAKRN</sequence>
<dbReference type="Proteomes" id="UP000003844">
    <property type="component" value="Unassembled WGS sequence"/>
</dbReference>
<organism evidence="2 3">
    <name type="scientific">Gillisia limnaea (strain DSM 15749 / LMG 21470 / R-8282)</name>
    <dbReference type="NCBI Taxonomy" id="865937"/>
    <lineage>
        <taxon>Bacteria</taxon>
        <taxon>Pseudomonadati</taxon>
        <taxon>Bacteroidota</taxon>
        <taxon>Flavobacteriia</taxon>
        <taxon>Flavobacteriales</taxon>
        <taxon>Flavobacteriaceae</taxon>
        <taxon>Gillisia</taxon>
    </lineage>
</organism>
<dbReference type="GO" id="GO:0016491">
    <property type="term" value="F:oxidoreductase activity"/>
    <property type="evidence" value="ECO:0007669"/>
    <property type="project" value="InterPro"/>
</dbReference>
<accession>H2BU04</accession>
<dbReference type="PANTHER" id="PTHR13887">
    <property type="entry name" value="GLUTATHIONE S-TRANSFERASE KAPPA"/>
    <property type="match status" value="1"/>
</dbReference>
<dbReference type="OrthoDB" id="9813770at2"/>
<evidence type="ECO:0000313" key="3">
    <source>
        <dbReference type="Proteomes" id="UP000003844"/>
    </source>
</evidence>
<feature type="domain" description="DSBA-like thioredoxin" evidence="1">
    <location>
        <begin position="5"/>
        <end position="203"/>
    </location>
</feature>
<keyword evidence="3" id="KW-1185">Reference proteome</keyword>
<evidence type="ECO:0000313" key="2">
    <source>
        <dbReference type="EMBL" id="EHQ03818.1"/>
    </source>
</evidence>
<dbReference type="eggNOG" id="COG3531">
    <property type="taxonomic scope" value="Bacteria"/>
</dbReference>
<proteinExistence type="predicted"/>
<dbReference type="AlphaFoldDB" id="H2BU04"/>
<dbReference type="Gene3D" id="3.40.30.10">
    <property type="entry name" value="Glutaredoxin"/>
    <property type="match status" value="1"/>
</dbReference>
<dbReference type="PANTHER" id="PTHR13887:SF54">
    <property type="entry name" value="DSBA FAMILY PROTEIN"/>
    <property type="match status" value="1"/>
</dbReference>
<gene>
    <name evidence="2" type="ORF">Gilli_3211</name>
</gene>
<dbReference type="CDD" id="cd03025">
    <property type="entry name" value="DsbA_FrnE_like"/>
    <property type="match status" value="1"/>
</dbReference>
<dbReference type="EMBL" id="JH594606">
    <property type="protein sequence ID" value="EHQ03818.1"/>
    <property type="molecule type" value="Genomic_DNA"/>
</dbReference>
<dbReference type="InterPro" id="IPR001853">
    <property type="entry name" value="DSBA-like_thioredoxin_dom"/>
</dbReference>
<protein>
    <submittedName>
        <fullName evidence="2">DSBA oxidoreductase</fullName>
    </submittedName>
</protein>
<dbReference type="Gene3D" id="1.10.472.60">
    <property type="entry name" value="putative protein disulfide isomerase domain"/>
    <property type="match status" value="1"/>
</dbReference>
<evidence type="ECO:0000259" key="1">
    <source>
        <dbReference type="Pfam" id="PF01323"/>
    </source>
</evidence>
<dbReference type="SUPFAM" id="SSF52833">
    <property type="entry name" value="Thioredoxin-like"/>
    <property type="match status" value="1"/>
</dbReference>
<name>H2BU04_GILLR</name>
<dbReference type="InterPro" id="IPR036249">
    <property type="entry name" value="Thioredoxin-like_sf"/>
</dbReference>
<dbReference type="HOGENOM" id="CLU_097497_1_0_10"/>